<feature type="region of interest" description="Disordered" evidence="5">
    <location>
        <begin position="562"/>
        <end position="582"/>
    </location>
</feature>
<organism evidence="9 10">
    <name type="scientific">Halopiger xanaduensis (strain DSM 18323 / JCM 14033 / SH-6)</name>
    <dbReference type="NCBI Taxonomy" id="797210"/>
    <lineage>
        <taxon>Archaea</taxon>
        <taxon>Methanobacteriati</taxon>
        <taxon>Methanobacteriota</taxon>
        <taxon>Stenosarchaea group</taxon>
        <taxon>Halobacteria</taxon>
        <taxon>Halobacteriales</taxon>
        <taxon>Natrialbaceae</taxon>
        <taxon>Halopiger</taxon>
    </lineage>
</organism>
<feature type="compositionally biased region" description="Acidic residues" evidence="5">
    <location>
        <begin position="820"/>
        <end position="831"/>
    </location>
</feature>
<feature type="region of interest" description="Disordered" evidence="5">
    <location>
        <begin position="796"/>
        <end position="883"/>
    </location>
</feature>
<evidence type="ECO:0000256" key="4">
    <source>
        <dbReference type="SAM" id="Coils"/>
    </source>
</evidence>
<dbReference type="RefSeq" id="WP_013879220.1">
    <property type="nucleotide sequence ID" value="NC_015666.1"/>
</dbReference>
<protein>
    <submittedName>
        <fullName evidence="9">Methyl-accepting chemotaxis sensory transducer</fullName>
    </submittedName>
</protein>
<feature type="coiled-coil region" evidence="4">
    <location>
        <begin position="400"/>
        <end position="452"/>
    </location>
</feature>
<dbReference type="CDD" id="cd11386">
    <property type="entry name" value="MCP_signal"/>
    <property type="match status" value="1"/>
</dbReference>
<dbReference type="EMBL" id="CP002839">
    <property type="protein sequence ID" value="AEH36326.1"/>
    <property type="molecule type" value="Genomic_DNA"/>
</dbReference>
<dbReference type="InterPro" id="IPR003660">
    <property type="entry name" value="HAMP_dom"/>
</dbReference>
<keyword evidence="6" id="KW-0472">Membrane</keyword>
<evidence type="ECO:0000256" key="2">
    <source>
        <dbReference type="ARBA" id="ARBA00029447"/>
    </source>
</evidence>
<dbReference type="GO" id="GO:0004888">
    <property type="term" value="F:transmembrane signaling receptor activity"/>
    <property type="evidence" value="ECO:0007669"/>
    <property type="project" value="InterPro"/>
</dbReference>
<proteinExistence type="inferred from homology"/>
<dbReference type="Pfam" id="PF00015">
    <property type="entry name" value="MCPsignal"/>
    <property type="match status" value="1"/>
</dbReference>
<feature type="transmembrane region" description="Helical" evidence="6">
    <location>
        <begin position="21"/>
        <end position="41"/>
    </location>
</feature>
<dbReference type="Gene3D" id="6.10.340.10">
    <property type="match status" value="1"/>
</dbReference>
<keyword evidence="1 3" id="KW-0807">Transducer</keyword>
<dbReference type="PROSITE" id="PS50885">
    <property type="entry name" value="HAMP"/>
    <property type="match status" value="2"/>
</dbReference>
<dbReference type="SMART" id="SM00304">
    <property type="entry name" value="HAMP"/>
    <property type="match status" value="3"/>
</dbReference>
<evidence type="ECO:0000256" key="5">
    <source>
        <dbReference type="SAM" id="MobiDB-lite"/>
    </source>
</evidence>
<feature type="domain" description="Methyl-accepting transducer" evidence="7">
    <location>
        <begin position="512"/>
        <end position="748"/>
    </location>
</feature>
<feature type="region of interest" description="Disordered" evidence="5">
    <location>
        <begin position="749"/>
        <end position="779"/>
    </location>
</feature>
<evidence type="ECO:0000313" key="10">
    <source>
        <dbReference type="Proteomes" id="UP000006794"/>
    </source>
</evidence>
<gene>
    <name evidence="9" type="ordered locus">Halxa_1694</name>
</gene>
<feature type="compositionally biased region" description="Low complexity" evidence="5">
    <location>
        <begin position="760"/>
        <end position="771"/>
    </location>
</feature>
<keyword evidence="6" id="KW-1133">Transmembrane helix</keyword>
<evidence type="ECO:0000256" key="3">
    <source>
        <dbReference type="PROSITE-ProRule" id="PRU00284"/>
    </source>
</evidence>
<dbReference type="GO" id="GO:0007165">
    <property type="term" value="P:signal transduction"/>
    <property type="evidence" value="ECO:0007669"/>
    <property type="project" value="UniProtKB-KW"/>
</dbReference>
<dbReference type="SMART" id="SM00283">
    <property type="entry name" value="MA"/>
    <property type="match status" value="1"/>
</dbReference>
<dbReference type="InterPro" id="IPR004090">
    <property type="entry name" value="Chemotax_Me-accpt_rcpt"/>
</dbReference>
<accession>F8D4J8</accession>
<dbReference type="PANTHER" id="PTHR32089">
    <property type="entry name" value="METHYL-ACCEPTING CHEMOTAXIS PROTEIN MCPB"/>
    <property type="match status" value="1"/>
</dbReference>
<dbReference type="InterPro" id="IPR004089">
    <property type="entry name" value="MCPsignal_dom"/>
</dbReference>
<dbReference type="eggNOG" id="arCOG02322">
    <property type="taxonomic scope" value="Archaea"/>
</dbReference>
<feature type="compositionally biased region" description="Basic and acidic residues" evidence="5">
    <location>
        <begin position="572"/>
        <end position="582"/>
    </location>
</feature>
<evidence type="ECO:0000313" key="9">
    <source>
        <dbReference type="EMBL" id="AEH36326.1"/>
    </source>
</evidence>
<feature type="domain" description="HAMP" evidence="8">
    <location>
        <begin position="320"/>
        <end position="373"/>
    </location>
</feature>
<reference evidence="9 10" key="1">
    <citation type="journal article" date="2012" name="Stand. Genomic Sci.">
        <title>Complete genome sequence of Halopiger xanaduensis type strain (SH-6(T)).</title>
        <authorList>
            <person name="Anderson I."/>
            <person name="Tindall B.J."/>
            <person name="Rohde M."/>
            <person name="Lucas S."/>
            <person name="Han J."/>
            <person name="Lapidus A."/>
            <person name="Cheng J.F."/>
            <person name="Goodwin L."/>
            <person name="Pitluck S."/>
            <person name="Peters L."/>
            <person name="Pati A."/>
            <person name="Mikhailova N."/>
            <person name="Pagani I."/>
            <person name="Teshima H."/>
            <person name="Han C."/>
            <person name="Tapia R."/>
            <person name="Land M."/>
            <person name="Woyke T."/>
            <person name="Klenk H.P."/>
            <person name="Kyrpides N."/>
            <person name="Ivanova N."/>
        </authorList>
    </citation>
    <scope>NUCLEOTIDE SEQUENCE [LARGE SCALE GENOMIC DNA]</scope>
    <source>
        <strain evidence="10">DSM 18323 / JCM 14033 / SH-6</strain>
    </source>
</reference>
<dbReference type="SUPFAM" id="SSF58104">
    <property type="entry name" value="Methyl-accepting chemotaxis protein (MCP) signaling domain"/>
    <property type="match status" value="1"/>
</dbReference>
<name>F8D4J8_HALXS</name>
<dbReference type="Proteomes" id="UP000006794">
    <property type="component" value="Chromosome"/>
</dbReference>
<keyword evidence="6" id="KW-0812">Transmembrane</keyword>
<sequence length="883" mass="94898">MLDFIERVVPERVRESYLLKFGVSIAVILVLTSAVALFFYVDITGDVTTNVQAEMELNAVGEANDFADWIDSQEESVRMLSSYGVLTDGSDAEIESTLAEEQEAMSSEVYAVHYVDLWTEEITHSSEDGAVGTNIQDLNLTLHVRTDDRISEFDYRGAMNDDVVYSDVYERDGEQLVAFFGKVAETNGDTAVMIEISASEMADGFADPIDGQHTEVVDTGKGVVEFSGNETAIQAPYREGAESYVVDAVANQEHASGIVEYDDTDEVVAYADIERTDWALVSHAPQSNAYALTSSVGRSLGGLIVLSLAGFLVIGATLGRTTARAMDDLAADATALSRGDTDIEIDDDGRVDEVGQVRTAFEGIRQYLGTAAAQADAIARQEFDDPALERDVPGQLGDSLETMRRELESYIDDLEASKADAEASKEEAAEARREAERLAERLERKAAEFGDVMNDAAAGDFTRRLDEDVDNEALAEIATAFNGMLEDLEATIVDIQDLAEDVDRVSADVTGRVEEIERASGEVSESAEEIATATADQSDRFREVYGEMNDLSATVEEIASTADDVASVSETAADRADDASEATGEIRTEMDRLEDRADEITEQVAQLDEEMDQIREIVDLIDDIAEQTNLLALNASIEAAGAGEEGDGFAVVANEVKSLAEETGEATQEVDELIGSVEESVAETVAEIDRMREQVDEGTAVVDDGIEAIDAIAEQVEEANAGVQSINDATDEQARASERVVTMVDEATEISEETKDETENVAAAAEEQTATVSDVSAGTQSLTEMADDLRTSLDAFDVGSEERETDGTEADGSANRDGDDAGPETDPESDADPALPADETDGDRRALEAAETDDAPATDETRTGDETDDVVLEYDESDASGSE</sequence>
<dbReference type="HOGENOM" id="CLU_000445_107_19_2"/>
<comment type="similarity">
    <text evidence="2">Belongs to the methyl-accepting chemotaxis (MCP) protein family.</text>
</comment>
<evidence type="ECO:0000256" key="1">
    <source>
        <dbReference type="ARBA" id="ARBA00023224"/>
    </source>
</evidence>
<dbReference type="GeneID" id="10796663"/>
<keyword evidence="10" id="KW-1185">Reference proteome</keyword>
<dbReference type="AlphaFoldDB" id="F8D4J8"/>
<dbReference type="GO" id="GO:0006935">
    <property type="term" value="P:chemotaxis"/>
    <property type="evidence" value="ECO:0007669"/>
    <property type="project" value="InterPro"/>
</dbReference>
<dbReference type="STRING" id="797210.Halxa_1694"/>
<dbReference type="KEGG" id="hxa:Halxa_1694"/>
<dbReference type="PANTHER" id="PTHR32089:SF112">
    <property type="entry name" value="LYSOZYME-LIKE PROTEIN-RELATED"/>
    <property type="match status" value="1"/>
</dbReference>
<evidence type="ECO:0000259" key="8">
    <source>
        <dbReference type="PROSITE" id="PS50885"/>
    </source>
</evidence>
<dbReference type="CDD" id="cd06225">
    <property type="entry name" value="HAMP"/>
    <property type="match status" value="1"/>
</dbReference>
<keyword evidence="4" id="KW-0175">Coiled coil</keyword>
<evidence type="ECO:0000256" key="6">
    <source>
        <dbReference type="SAM" id="Phobius"/>
    </source>
</evidence>
<dbReference type="GO" id="GO:0016020">
    <property type="term" value="C:membrane"/>
    <property type="evidence" value="ECO:0007669"/>
    <property type="project" value="InterPro"/>
</dbReference>
<dbReference type="PRINTS" id="PR00260">
    <property type="entry name" value="CHEMTRNSDUCR"/>
</dbReference>
<dbReference type="Gene3D" id="1.10.287.950">
    <property type="entry name" value="Methyl-accepting chemotaxis protein"/>
    <property type="match status" value="1"/>
</dbReference>
<evidence type="ECO:0000259" key="7">
    <source>
        <dbReference type="PROSITE" id="PS50111"/>
    </source>
</evidence>
<feature type="domain" description="HAMP" evidence="8">
    <location>
        <begin position="440"/>
        <end position="493"/>
    </location>
</feature>
<dbReference type="PROSITE" id="PS50111">
    <property type="entry name" value="CHEMOTAXIS_TRANSDUC_2"/>
    <property type="match status" value="1"/>
</dbReference>
<dbReference type="eggNOG" id="arCOG02320">
    <property type="taxonomic scope" value="Archaea"/>
</dbReference>
<feature type="compositionally biased region" description="Acidic residues" evidence="5">
    <location>
        <begin position="866"/>
        <end position="883"/>
    </location>
</feature>
<dbReference type="OrthoDB" id="8523at2157"/>